<comment type="caution">
    <text evidence="1">The sequence shown here is derived from an EMBL/GenBank/DDBJ whole genome shotgun (WGS) entry which is preliminary data.</text>
</comment>
<dbReference type="Proteomes" id="UP000236163">
    <property type="component" value="Unassembled WGS sequence"/>
</dbReference>
<reference evidence="2" key="1">
    <citation type="submission" date="2017-12" db="EMBL/GenBank/DDBJ databases">
        <title>FDA dAtabase for Regulatory Grade micrObial Sequences (FDA-ARGOS): Supporting development and validation of Infectious Disease Dx tests.</title>
        <authorList>
            <person name="Sichtig H."/>
            <person name="Tallon L."/>
            <person name="Sadzewicz L."/>
            <person name="Sengamalay N."/>
            <person name="Nagaraj S."/>
            <person name="Vavikolanu K."/>
            <person name="Aluvathingal J."/>
            <person name="Nadendla S."/>
            <person name="Pirone D.C."/>
            <person name="Hoffman M."/>
            <person name="Muruvanda T."/>
            <person name="Allard M."/>
            <person name="Evans P."/>
        </authorList>
    </citation>
    <scope>NUCLEOTIDE SEQUENCE [LARGE SCALE GENOMIC DNA]</scope>
    <source>
        <strain evidence="2">FDAARGOS_55</strain>
    </source>
</reference>
<evidence type="ECO:0000313" key="2">
    <source>
        <dbReference type="Proteomes" id="UP000236163"/>
    </source>
</evidence>
<gene>
    <name evidence="1" type="ORF">RK55_018735</name>
</gene>
<organism evidence="1 2">
    <name type="scientific">Salmonella enterica subsp. houtenae serovar 50:g,z51:-</name>
    <dbReference type="NCBI Taxonomy" id="1173947"/>
    <lineage>
        <taxon>Bacteria</taxon>
        <taxon>Pseudomonadati</taxon>
        <taxon>Pseudomonadota</taxon>
        <taxon>Gammaproteobacteria</taxon>
        <taxon>Enterobacterales</taxon>
        <taxon>Enterobacteriaceae</taxon>
        <taxon>Salmonella</taxon>
    </lineage>
</organism>
<sequence length="64" mass="7160">MKTRPAQLKASNKYYEKNRGNARLPATMLSQEEAELLEEMAAQFGTKKAALIAGLQLLKAHQEE</sequence>
<accession>A0A2K0JID0</accession>
<dbReference type="AlphaFoldDB" id="A0A2K0JID0"/>
<evidence type="ECO:0000313" key="1">
    <source>
        <dbReference type="EMBL" id="PNO35015.1"/>
    </source>
</evidence>
<protein>
    <submittedName>
        <fullName evidence="1">Uncharacterized protein</fullName>
    </submittedName>
</protein>
<proteinExistence type="predicted"/>
<dbReference type="EMBL" id="JWSP02000004">
    <property type="protein sequence ID" value="PNO35015.1"/>
    <property type="molecule type" value="Genomic_DNA"/>
</dbReference>
<name>A0A2K0JID0_SALHO</name>